<evidence type="ECO:0000256" key="1">
    <source>
        <dbReference type="ARBA" id="ARBA00023015"/>
    </source>
</evidence>
<dbReference type="Gene3D" id="1.10.10.60">
    <property type="entry name" value="Homeodomain-like"/>
    <property type="match status" value="2"/>
</dbReference>
<evidence type="ECO:0000256" key="2">
    <source>
        <dbReference type="ARBA" id="ARBA00023125"/>
    </source>
</evidence>
<dbReference type="PANTHER" id="PTHR46796">
    <property type="entry name" value="HTH-TYPE TRANSCRIPTIONAL ACTIVATOR RHAS-RELATED"/>
    <property type="match status" value="1"/>
</dbReference>
<dbReference type="InterPro" id="IPR035965">
    <property type="entry name" value="PAS-like_dom_sf"/>
</dbReference>
<dbReference type="InterPro" id="IPR050204">
    <property type="entry name" value="AraC_XylS_family_regulators"/>
</dbReference>
<dbReference type="PROSITE" id="PS01124">
    <property type="entry name" value="HTH_ARAC_FAMILY_2"/>
    <property type="match status" value="1"/>
</dbReference>
<gene>
    <name evidence="5" type="ORF">J2776_002974</name>
</gene>
<dbReference type="InterPro" id="IPR020449">
    <property type="entry name" value="Tscrpt_reg_AraC-type_HTH"/>
</dbReference>
<dbReference type="Gene3D" id="3.30.450.20">
    <property type="entry name" value="PAS domain"/>
    <property type="match status" value="1"/>
</dbReference>
<dbReference type="Pfam" id="PF08448">
    <property type="entry name" value="PAS_4"/>
    <property type="match status" value="1"/>
</dbReference>
<keyword evidence="2" id="KW-0238">DNA-binding</keyword>
<dbReference type="RefSeq" id="WP_310066660.1">
    <property type="nucleotide sequence ID" value="NZ_JAVDQN010000002.1"/>
</dbReference>
<keyword evidence="1" id="KW-0805">Transcription regulation</keyword>
<reference evidence="5 6" key="1">
    <citation type="submission" date="2023-07" db="EMBL/GenBank/DDBJ databases">
        <title>Sorghum-associated microbial communities from plants grown in Nebraska, USA.</title>
        <authorList>
            <person name="Schachtman D."/>
        </authorList>
    </citation>
    <scope>NUCLEOTIDE SEQUENCE [LARGE SCALE GENOMIC DNA]</scope>
    <source>
        <strain evidence="5 6">DS1039</strain>
    </source>
</reference>
<proteinExistence type="predicted"/>
<dbReference type="SUPFAM" id="SSF46689">
    <property type="entry name" value="Homeodomain-like"/>
    <property type="match status" value="2"/>
</dbReference>
<evidence type="ECO:0000313" key="6">
    <source>
        <dbReference type="Proteomes" id="UP001185254"/>
    </source>
</evidence>
<dbReference type="PANTHER" id="PTHR46796:SF13">
    <property type="entry name" value="HTH-TYPE TRANSCRIPTIONAL ACTIVATOR RHAS"/>
    <property type="match status" value="1"/>
</dbReference>
<name>A0ABU1KZ61_9BURK</name>
<keyword evidence="3" id="KW-0804">Transcription</keyword>
<comment type="caution">
    <text evidence="5">The sequence shown here is derived from an EMBL/GenBank/DDBJ whole genome shotgun (WGS) entry which is preliminary data.</text>
</comment>
<organism evidence="5 6">
    <name type="scientific">Paraburkholderia caledonica</name>
    <dbReference type="NCBI Taxonomy" id="134536"/>
    <lineage>
        <taxon>Bacteria</taxon>
        <taxon>Pseudomonadati</taxon>
        <taxon>Pseudomonadota</taxon>
        <taxon>Betaproteobacteria</taxon>
        <taxon>Burkholderiales</taxon>
        <taxon>Burkholderiaceae</taxon>
        <taxon>Paraburkholderia</taxon>
    </lineage>
</organism>
<dbReference type="PRINTS" id="PR00032">
    <property type="entry name" value="HTHARAC"/>
</dbReference>
<dbReference type="InterPro" id="IPR018062">
    <property type="entry name" value="HTH_AraC-typ_CS"/>
</dbReference>
<accession>A0ABU1KZ61</accession>
<evidence type="ECO:0000256" key="3">
    <source>
        <dbReference type="ARBA" id="ARBA00023163"/>
    </source>
</evidence>
<feature type="domain" description="HTH araC/xylS-type" evidence="4">
    <location>
        <begin position="151"/>
        <end position="248"/>
    </location>
</feature>
<dbReference type="EMBL" id="JAVDQN010000002">
    <property type="protein sequence ID" value="MDR6376274.1"/>
    <property type="molecule type" value="Genomic_DNA"/>
</dbReference>
<dbReference type="InterPro" id="IPR013656">
    <property type="entry name" value="PAS_4"/>
</dbReference>
<keyword evidence="6" id="KW-1185">Reference proteome</keyword>
<dbReference type="Pfam" id="PF12833">
    <property type="entry name" value="HTH_18"/>
    <property type="match status" value="1"/>
</dbReference>
<dbReference type="Proteomes" id="UP001185254">
    <property type="component" value="Unassembled WGS sequence"/>
</dbReference>
<dbReference type="SUPFAM" id="SSF55785">
    <property type="entry name" value="PYP-like sensor domain (PAS domain)"/>
    <property type="match status" value="1"/>
</dbReference>
<dbReference type="InterPro" id="IPR009057">
    <property type="entry name" value="Homeodomain-like_sf"/>
</dbReference>
<evidence type="ECO:0000313" key="5">
    <source>
        <dbReference type="EMBL" id="MDR6376274.1"/>
    </source>
</evidence>
<evidence type="ECO:0000259" key="4">
    <source>
        <dbReference type="PROSITE" id="PS01124"/>
    </source>
</evidence>
<sequence length="259" mass="28963">MNQLLLSAVTGNTTLQQMVAHYALLVPLFDAMPDVVFFVKDHEARYVIANATLAARCGYKDRQSLLGKTAAEAFPSRFGRIYMEQDKAVVRDNNRLVDQLELHLYPGRQPGWCLTSKVPLRDIKGRVLGVAGISRDLRAAASTHPSYQRVAIAVKHIQDHYAHPLKLADLAALIDMSVAQVERYFFRVFHLTPRQMLLKTRLDAASQLLAGDLNITDIATRCGYTDHSAFTRQFKTTVGITPTQYRSLLQPATTSVSKH</sequence>
<dbReference type="PROSITE" id="PS00041">
    <property type="entry name" value="HTH_ARAC_FAMILY_1"/>
    <property type="match status" value="1"/>
</dbReference>
<dbReference type="SMART" id="SM00342">
    <property type="entry name" value="HTH_ARAC"/>
    <property type="match status" value="1"/>
</dbReference>
<dbReference type="InterPro" id="IPR018060">
    <property type="entry name" value="HTH_AraC"/>
</dbReference>
<protein>
    <submittedName>
        <fullName evidence="5">AraC-like DNA-binding protein</fullName>
    </submittedName>
</protein>